<dbReference type="AlphaFoldDB" id="A0A2N1N3U1"/>
<comment type="caution">
    <text evidence="1">The sequence shown here is derived from an EMBL/GenBank/DDBJ whole genome shotgun (WGS) entry which is preliminary data.</text>
</comment>
<accession>A0A2N1N3U1</accession>
<name>A0A2N1N3U1_9GLOM</name>
<dbReference type="VEuPathDB" id="FungiDB:RhiirFUN_013092"/>
<dbReference type="VEuPathDB" id="FungiDB:FUN_024866"/>
<dbReference type="EMBL" id="LLXL01000834">
    <property type="protein sequence ID" value="PKK68529.1"/>
    <property type="molecule type" value="Genomic_DNA"/>
</dbReference>
<reference evidence="1 2" key="1">
    <citation type="submission" date="2016-04" db="EMBL/GenBank/DDBJ databases">
        <title>Genome analyses suggest a sexual origin of heterokaryosis in a supposedly ancient asexual fungus.</title>
        <authorList>
            <person name="Ropars J."/>
            <person name="Sedzielewska K."/>
            <person name="Noel J."/>
            <person name="Charron P."/>
            <person name="Farinelli L."/>
            <person name="Marton T."/>
            <person name="Kruger M."/>
            <person name="Pelin A."/>
            <person name="Brachmann A."/>
            <person name="Corradi N."/>
        </authorList>
    </citation>
    <scope>NUCLEOTIDE SEQUENCE [LARGE SCALE GENOMIC DNA]</scope>
    <source>
        <strain evidence="1 2">C2</strain>
    </source>
</reference>
<dbReference type="VEuPathDB" id="FungiDB:RhiirA1_428469"/>
<sequence>MTHDVSDNGILQTHAFNCLSTRYQRRLIKTIQTKYYEPIPFISERTRNVTLEERVQSIENILKEYYLDTSFLNLLIEDKVNDKV</sequence>
<proteinExistence type="predicted"/>
<gene>
    <name evidence="1" type="ORF">RhiirC2_782161</name>
</gene>
<evidence type="ECO:0000313" key="1">
    <source>
        <dbReference type="EMBL" id="PKK68529.1"/>
    </source>
</evidence>
<organism evidence="1 2">
    <name type="scientific">Rhizophagus irregularis</name>
    <dbReference type="NCBI Taxonomy" id="588596"/>
    <lineage>
        <taxon>Eukaryota</taxon>
        <taxon>Fungi</taxon>
        <taxon>Fungi incertae sedis</taxon>
        <taxon>Mucoromycota</taxon>
        <taxon>Glomeromycotina</taxon>
        <taxon>Glomeromycetes</taxon>
        <taxon>Glomerales</taxon>
        <taxon>Glomeraceae</taxon>
        <taxon>Rhizophagus</taxon>
    </lineage>
</organism>
<evidence type="ECO:0000313" key="2">
    <source>
        <dbReference type="Proteomes" id="UP000233469"/>
    </source>
</evidence>
<protein>
    <submittedName>
        <fullName evidence="1">Uncharacterized protein</fullName>
    </submittedName>
</protein>
<dbReference type="Proteomes" id="UP000233469">
    <property type="component" value="Unassembled WGS sequence"/>
</dbReference>
<reference evidence="1 2" key="2">
    <citation type="submission" date="2017-10" db="EMBL/GenBank/DDBJ databases">
        <title>Extensive intraspecific genome diversity in a model arbuscular mycorrhizal fungus.</title>
        <authorList>
            <person name="Chen E.C.H."/>
            <person name="Morin E."/>
            <person name="Baudet D."/>
            <person name="Noel J."/>
            <person name="Ndikumana S."/>
            <person name="Charron P."/>
            <person name="St-Onge C."/>
            <person name="Giorgi J."/>
            <person name="Grigoriev I.V."/>
            <person name="Roux C."/>
            <person name="Martin F.M."/>
            <person name="Corradi N."/>
        </authorList>
    </citation>
    <scope>NUCLEOTIDE SEQUENCE [LARGE SCALE GENOMIC DNA]</scope>
    <source>
        <strain evidence="1 2">C2</strain>
    </source>
</reference>